<organism evidence="2 3">
    <name type="scientific">Oceanococcus atlanticus</name>
    <dbReference type="NCBI Taxonomy" id="1317117"/>
    <lineage>
        <taxon>Bacteria</taxon>
        <taxon>Pseudomonadati</taxon>
        <taxon>Pseudomonadota</taxon>
        <taxon>Gammaproteobacteria</taxon>
        <taxon>Chromatiales</taxon>
        <taxon>Oceanococcaceae</taxon>
        <taxon>Oceanococcus</taxon>
    </lineage>
</organism>
<dbReference type="NCBIfam" id="TIGR01175">
    <property type="entry name" value="pilM"/>
    <property type="match status" value="1"/>
</dbReference>
<dbReference type="InterPro" id="IPR005883">
    <property type="entry name" value="PilM"/>
</dbReference>
<dbReference type="GO" id="GO:0051301">
    <property type="term" value="P:cell division"/>
    <property type="evidence" value="ECO:0007669"/>
    <property type="project" value="InterPro"/>
</dbReference>
<accession>A0A1Y1SAU6</accession>
<dbReference type="InterPro" id="IPR043129">
    <property type="entry name" value="ATPase_NBD"/>
</dbReference>
<evidence type="ECO:0000259" key="1">
    <source>
        <dbReference type="SMART" id="SM00842"/>
    </source>
</evidence>
<keyword evidence="3" id="KW-1185">Reference proteome</keyword>
<dbReference type="SMART" id="SM00842">
    <property type="entry name" value="FtsA"/>
    <property type="match status" value="1"/>
</dbReference>
<sequence length="358" mass="39245">MGVLSNLFAKRSTPLIGVDISSSSVKMLELSKKGDNYRIEAYAIEPLPSGAVTERQISDSDAVGLALAKALKRSDSKLRKVATAVAGSSVITKIIQMPADMRELEMEEQIKLEADQYVPYPIDEVNLDFQLLGPTANSADTVDVLLAACRTETIDERVLTLDQVGLEAVVVDTEAQALENACALLHPQMPNNGENSTCAVIDVGAINTVFMVMHDRKVIYRREQAFGGRQLTEDIMRHYGMSEEEANNAKKMGGLPEDYDSEVLPYFIDDLTQQIDRSLQLFFANSPKFSEIDQIILSGGTANIPHLAERVQEKLGVATVIANPFKGIPVANKARPRQLQQDESSLLLAFGLAMRAFD</sequence>
<dbReference type="SUPFAM" id="SSF53067">
    <property type="entry name" value="Actin-like ATPase domain"/>
    <property type="match status" value="2"/>
</dbReference>
<dbReference type="Proteomes" id="UP000192342">
    <property type="component" value="Unassembled WGS sequence"/>
</dbReference>
<dbReference type="AlphaFoldDB" id="A0A1Y1SAU6"/>
<dbReference type="PANTHER" id="PTHR32432:SF3">
    <property type="entry name" value="ETHANOLAMINE UTILIZATION PROTEIN EUTJ"/>
    <property type="match status" value="1"/>
</dbReference>
<dbReference type="EMBL" id="AQQV01000004">
    <property type="protein sequence ID" value="ORE85548.1"/>
    <property type="molecule type" value="Genomic_DNA"/>
</dbReference>
<comment type="caution">
    <text evidence="2">The sequence shown here is derived from an EMBL/GenBank/DDBJ whole genome shotgun (WGS) entry which is preliminary data.</text>
</comment>
<dbReference type="PIRSF" id="PIRSF019169">
    <property type="entry name" value="PilM"/>
    <property type="match status" value="1"/>
</dbReference>
<reference evidence="2 3" key="1">
    <citation type="submission" date="2013-04" db="EMBL/GenBank/DDBJ databases">
        <title>Oceanococcus atlanticus 22II-S10r2 Genome Sequencing.</title>
        <authorList>
            <person name="Lai Q."/>
            <person name="Li G."/>
            <person name="Shao Z."/>
        </authorList>
    </citation>
    <scope>NUCLEOTIDE SEQUENCE [LARGE SCALE GENOMIC DNA]</scope>
    <source>
        <strain evidence="2 3">22II-S10r2</strain>
    </source>
</reference>
<dbReference type="PANTHER" id="PTHR32432">
    <property type="entry name" value="CELL DIVISION PROTEIN FTSA-RELATED"/>
    <property type="match status" value="1"/>
</dbReference>
<gene>
    <name evidence="2" type="ORF">ATO7_15038</name>
</gene>
<evidence type="ECO:0000313" key="3">
    <source>
        <dbReference type="Proteomes" id="UP000192342"/>
    </source>
</evidence>
<dbReference type="InterPro" id="IPR050696">
    <property type="entry name" value="FtsA/MreB"/>
</dbReference>
<protein>
    <submittedName>
        <fullName evidence="2">Pilus assembly protein PilM</fullName>
    </submittedName>
</protein>
<name>A0A1Y1SAU6_9GAMM</name>
<dbReference type="InterPro" id="IPR003494">
    <property type="entry name" value="SHS2_FtsA"/>
</dbReference>
<dbReference type="Gene3D" id="3.30.1490.300">
    <property type="match status" value="1"/>
</dbReference>
<evidence type="ECO:0000313" key="2">
    <source>
        <dbReference type="EMBL" id="ORE85548.1"/>
    </source>
</evidence>
<dbReference type="STRING" id="1317117.ATO7_15038"/>
<feature type="domain" description="SHS2" evidence="1">
    <location>
        <begin position="15"/>
        <end position="182"/>
    </location>
</feature>
<proteinExistence type="predicted"/>
<dbReference type="CDD" id="cd24049">
    <property type="entry name" value="ASKHA_NBD_PilM"/>
    <property type="match status" value="1"/>
</dbReference>
<dbReference type="Gene3D" id="3.30.420.40">
    <property type="match status" value="2"/>
</dbReference>
<dbReference type="Pfam" id="PF11104">
    <property type="entry name" value="PilM_2"/>
    <property type="match status" value="1"/>
</dbReference>